<protein>
    <submittedName>
        <fullName evidence="1">Endonuclease/exonuclease/phosphatase</fullName>
    </submittedName>
</protein>
<keyword evidence="1" id="KW-0269">Exonuclease</keyword>
<dbReference type="STRING" id="63057.A0A2P5AY65"/>
<name>A0A2P5AY65_TREOI</name>
<keyword evidence="2" id="KW-1185">Reference proteome</keyword>
<dbReference type="GO" id="GO:0004519">
    <property type="term" value="F:endonuclease activity"/>
    <property type="evidence" value="ECO:0007669"/>
    <property type="project" value="UniProtKB-KW"/>
</dbReference>
<accession>A0A2P5AY65</accession>
<dbReference type="InterPro" id="IPR036691">
    <property type="entry name" value="Endo/exonu/phosph_ase_sf"/>
</dbReference>
<proteinExistence type="predicted"/>
<dbReference type="Gene3D" id="3.60.10.10">
    <property type="entry name" value="Endonuclease/exonuclease/phosphatase"/>
    <property type="match status" value="1"/>
</dbReference>
<dbReference type="AlphaFoldDB" id="A0A2P5AY65"/>
<gene>
    <name evidence="1" type="ORF">TorRG33x02_337880</name>
</gene>
<dbReference type="InParanoid" id="A0A2P5AY65"/>
<dbReference type="SUPFAM" id="SSF56219">
    <property type="entry name" value="DNase I-like"/>
    <property type="match status" value="1"/>
</dbReference>
<evidence type="ECO:0000313" key="1">
    <source>
        <dbReference type="EMBL" id="PON41504.1"/>
    </source>
</evidence>
<reference evidence="2" key="1">
    <citation type="submission" date="2016-06" db="EMBL/GenBank/DDBJ databases">
        <title>Parallel loss of symbiosis genes in relatives of nitrogen-fixing non-legume Parasponia.</title>
        <authorList>
            <person name="Van Velzen R."/>
            <person name="Holmer R."/>
            <person name="Bu F."/>
            <person name="Rutten L."/>
            <person name="Van Zeijl A."/>
            <person name="Liu W."/>
            <person name="Santuari L."/>
            <person name="Cao Q."/>
            <person name="Sharma T."/>
            <person name="Shen D."/>
            <person name="Roswanjaya Y."/>
            <person name="Wardhani T."/>
            <person name="Kalhor M.S."/>
            <person name="Jansen J."/>
            <person name="Van den Hoogen J."/>
            <person name="Gungor B."/>
            <person name="Hartog M."/>
            <person name="Hontelez J."/>
            <person name="Verver J."/>
            <person name="Yang W.-C."/>
            <person name="Schijlen E."/>
            <person name="Repin R."/>
            <person name="Schilthuizen M."/>
            <person name="Schranz E."/>
            <person name="Heidstra R."/>
            <person name="Miyata K."/>
            <person name="Fedorova E."/>
            <person name="Kohlen W."/>
            <person name="Bisseling T."/>
            <person name="Smit S."/>
            <person name="Geurts R."/>
        </authorList>
    </citation>
    <scope>NUCLEOTIDE SEQUENCE [LARGE SCALE GENOMIC DNA]</scope>
    <source>
        <strain evidence="2">cv. RG33-2</strain>
    </source>
</reference>
<organism evidence="1 2">
    <name type="scientific">Trema orientale</name>
    <name type="common">Charcoal tree</name>
    <name type="synonym">Celtis orientalis</name>
    <dbReference type="NCBI Taxonomy" id="63057"/>
    <lineage>
        <taxon>Eukaryota</taxon>
        <taxon>Viridiplantae</taxon>
        <taxon>Streptophyta</taxon>
        <taxon>Embryophyta</taxon>
        <taxon>Tracheophyta</taxon>
        <taxon>Spermatophyta</taxon>
        <taxon>Magnoliopsida</taxon>
        <taxon>eudicotyledons</taxon>
        <taxon>Gunneridae</taxon>
        <taxon>Pentapetalae</taxon>
        <taxon>rosids</taxon>
        <taxon>fabids</taxon>
        <taxon>Rosales</taxon>
        <taxon>Cannabaceae</taxon>
        <taxon>Trema</taxon>
    </lineage>
</organism>
<keyword evidence="1" id="KW-0540">Nuclease</keyword>
<dbReference type="EMBL" id="JXTC01000659">
    <property type="protein sequence ID" value="PON41504.1"/>
    <property type="molecule type" value="Genomic_DNA"/>
</dbReference>
<dbReference type="GO" id="GO:0004527">
    <property type="term" value="F:exonuclease activity"/>
    <property type="evidence" value="ECO:0007669"/>
    <property type="project" value="UniProtKB-KW"/>
</dbReference>
<keyword evidence="1" id="KW-0378">Hydrolase</keyword>
<dbReference type="Proteomes" id="UP000237000">
    <property type="component" value="Unassembled WGS sequence"/>
</dbReference>
<dbReference type="PANTHER" id="PTHR33710">
    <property type="entry name" value="BNAC02G09200D PROTEIN"/>
    <property type="match status" value="1"/>
</dbReference>
<comment type="caution">
    <text evidence="1">The sequence shown here is derived from an EMBL/GenBank/DDBJ whole genome shotgun (WGS) entry which is preliminary data.</text>
</comment>
<keyword evidence="1" id="KW-0255">Endonuclease</keyword>
<sequence>MASPVRQDRLPTTIFYWNLCTLSTLYDLARKVAPSLDFLSETRLAGGRAERINFQSAEGILWRFTGFYGNPKAHLRSFSSDLLRRLKSLNLLPWLYRGDFNKVLILSEKIVGGDRSVTSIVNFRKAIVDCDLNDLGFSGFLVTWNNKQESTSNIQERLDRFIGSSSWQSLFPWAHVEHGEFFQSDHCPIIVHLVSRLGGKAERGDFAQSSKSFKFESFWLKEDTC</sequence>
<dbReference type="OrthoDB" id="1113909at2759"/>
<dbReference type="PANTHER" id="PTHR33710:SF71">
    <property type="entry name" value="ENDONUCLEASE_EXONUCLEASE_PHOSPHATASE DOMAIN-CONTAINING PROTEIN"/>
    <property type="match status" value="1"/>
</dbReference>
<evidence type="ECO:0000313" key="2">
    <source>
        <dbReference type="Proteomes" id="UP000237000"/>
    </source>
</evidence>